<feature type="transmembrane region" description="Helical" evidence="6">
    <location>
        <begin position="183"/>
        <end position="205"/>
    </location>
</feature>
<sequence>MDLRSALLCVGGSVCSFKLVHTLLGGLQAPPREGHRAWRQRNIGTSLAHSSLSGAWAALCFWCHPQMAEDLISTHTRFSFSLVTLSTGYFIYDALDLLLNQSFKRSWEVLLHHAVVVSCFSLAISSRLYVGFAVLSLLVEINTVFLHIRQLMLLSGWRNRPAGGSAPTTDPPRPTPAFRLTSLLNLATFLVFRLCTLGWMTRWLAAQAGQIPRFAHTLGTVGLGGITVMNVVLLYRLLRAEVLTDTRTSGKDH</sequence>
<comment type="subcellular location">
    <subcellularLocation>
        <location evidence="1">Membrane</location>
        <topology evidence="1">Multi-pass membrane protein</topology>
    </subcellularLocation>
</comment>
<dbReference type="GeneID" id="115547746"/>
<proteinExistence type="predicted"/>
<gene>
    <name evidence="8" type="primary">LOC115547746</name>
</gene>
<evidence type="ECO:0000256" key="5">
    <source>
        <dbReference type="PROSITE-ProRule" id="PRU00205"/>
    </source>
</evidence>
<dbReference type="GO" id="GO:0071709">
    <property type="term" value="P:membrane assembly"/>
    <property type="evidence" value="ECO:0007669"/>
    <property type="project" value="TreeGrafter"/>
</dbReference>
<keyword evidence="4 5" id="KW-0472">Membrane</keyword>
<dbReference type="Pfam" id="PF03798">
    <property type="entry name" value="TRAM_LAG1_CLN8"/>
    <property type="match status" value="1"/>
</dbReference>
<dbReference type="PANTHER" id="PTHR13439">
    <property type="entry name" value="CT120 PROTEIN"/>
    <property type="match status" value="1"/>
</dbReference>
<evidence type="ECO:0000313" key="8">
    <source>
        <dbReference type="Ensembl" id="ENSGMOP00000050558.1"/>
    </source>
</evidence>
<dbReference type="PANTHER" id="PTHR13439:SF4">
    <property type="entry name" value="TLC DOMAIN-CONTAINING PROTEIN"/>
    <property type="match status" value="1"/>
</dbReference>
<dbReference type="PROSITE" id="PS50922">
    <property type="entry name" value="TLC"/>
    <property type="match status" value="1"/>
</dbReference>
<keyword evidence="2 5" id="KW-0812">Transmembrane</keyword>
<dbReference type="Proteomes" id="UP000694546">
    <property type="component" value="Chromosome 7"/>
</dbReference>
<keyword evidence="3 6" id="KW-1133">Transmembrane helix</keyword>
<evidence type="ECO:0000259" key="7">
    <source>
        <dbReference type="PROSITE" id="PS50922"/>
    </source>
</evidence>
<feature type="transmembrane region" description="Helical" evidence="6">
    <location>
        <begin position="217"/>
        <end position="238"/>
    </location>
</feature>
<dbReference type="GO" id="GO:0005886">
    <property type="term" value="C:plasma membrane"/>
    <property type="evidence" value="ECO:0007669"/>
    <property type="project" value="TreeGrafter"/>
</dbReference>
<dbReference type="GO" id="GO:0097035">
    <property type="term" value="P:regulation of membrane lipid distribution"/>
    <property type="evidence" value="ECO:0007669"/>
    <property type="project" value="TreeGrafter"/>
</dbReference>
<feature type="domain" description="TLC" evidence="7">
    <location>
        <begin position="35"/>
        <end position="243"/>
    </location>
</feature>
<dbReference type="GO" id="GO:0055091">
    <property type="term" value="P:phospholipid homeostasis"/>
    <property type="evidence" value="ECO:0007669"/>
    <property type="project" value="TreeGrafter"/>
</dbReference>
<dbReference type="AlphaFoldDB" id="A0A8C5BST8"/>
<dbReference type="InterPro" id="IPR006634">
    <property type="entry name" value="TLC-dom"/>
</dbReference>
<name>A0A8C5BST8_GADMO</name>
<evidence type="ECO:0000256" key="6">
    <source>
        <dbReference type="SAM" id="Phobius"/>
    </source>
</evidence>
<keyword evidence="9" id="KW-1185">Reference proteome</keyword>
<feature type="transmembrane region" description="Helical" evidence="6">
    <location>
        <begin position="130"/>
        <end position="148"/>
    </location>
</feature>
<reference evidence="8" key="2">
    <citation type="submission" date="2025-09" db="UniProtKB">
        <authorList>
            <consortium name="Ensembl"/>
        </authorList>
    </citation>
    <scope>IDENTIFICATION</scope>
</reference>
<dbReference type="RefSeq" id="XP_030218040.1">
    <property type="nucleotide sequence ID" value="XM_030362180.1"/>
</dbReference>
<evidence type="ECO:0000256" key="2">
    <source>
        <dbReference type="ARBA" id="ARBA00022692"/>
    </source>
</evidence>
<reference evidence="8" key="1">
    <citation type="submission" date="2025-08" db="UniProtKB">
        <authorList>
            <consortium name="Ensembl"/>
        </authorList>
    </citation>
    <scope>IDENTIFICATION</scope>
</reference>
<evidence type="ECO:0000256" key="3">
    <source>
        <dbReference type="ARBA" id="ARBA00022989"/>
    </source>
</evidence>
<evidence type="ECO:0000313" key="9">
    <source>
        <dbReference type="Proteomes" id="UP000694546"/>
    </source>
</evidence>
<dbReference type="InterPro" id="IPR050846">
    <property type="entry name" value="TLCD"/>
</dbReference>
<organism evidence="8 9">
    <name type="scientific">Gadus morhua</name>
    <name type="common">Atlantic cod</name>
    <dbReference type="NCBI Taxonomy" id="8049"/>
    <lineage>
        <taxon>Eukaryota</taxon>
        <taxon>Metazoa</taxon>
        <taxon>Chordata</taxon>
        <taxon>Craniata</taxon>
        <taxon>Vertebrata</taxon>
        <taxon>Euteleostomi</taxon>
        <taxon>Actinopterygii</taxon>
        <taxon>Neopterygii</taxon>
        <taxon>Teleostei</taxon>
        <taxon>Neoteleostei</taxon>
        <taxon>Acanthomorphata</taxon>
        <taxon>Zeiogadaria</taxon>
        <taxon>Gadariae</taxon>
        <taxon>Gadiformes</taxon>
        <taxon>Gadoidei</taxon>
        <taxon>Gadidae</taxon>
        <taxon>Gadus</taxon>
    </lineage>
</organism>
<dbReference type="Ensembl" id="ENSGMOT00000057078.1">
    <property type="protein sequence ID" value="ENSGMOP00000050558.1"/>
    <property type="gene ID" value="ENSGMOG00000022411.1"/>
</dbReference>
<dbReference type="SMART" id="SM00724">
    <property type="entry name" value="TLC"/>
    <property type="match status" value="1"/>
</dbReference>
<dbReference type="GeneTree" id="ENSGT01010000222313"/>
<protein>
    <submittedName>
        <fullName evidence="8">TLC domain-containing protein 2-like</fullName>
    </submittedName>
</protein>
<evidence type="ECO:0000256" key="4">
    <source>
        <dbReference type="ARBA" id="ARBA00023136"/>
    </source>
</evidence>
<accession>A0A8C5BST8</accession>
<dbReference type="OMA" id="AWKWRNV"/>
<evidence type="ECO:0000256" key="1">
    <source>
        <dbReference type="ARBA" id="ARBA00004141"/>
    </source>
</evidence>
<dbReference type="GO" id="GO:0007009">
    <property type="term" value="P:plasma membrane organization"/>
    <property type="evidence" value="ECO:0007669"/>
    <property type="project" value="TreeGrafter"/>
</dbReference>